<comment type="function">
    <text evidence="12">IGPS catalyzes the conversion of PRFAR and glutamine to IGP, AICAR and glutamate. The HisH subunit catalyzes the hydrolysis of glutamine to glutamate and ammonia as part of the synthesis of IGP and AICAR. The resulting ammonia molecule is channeled to the active site of HisF.</text>
</comment>
<keyword evidence="6 12" id="KW-0378">Hydrolase</keyword>
<keyword evidence="5 12" id="KW-0028">Amino-acid biosynthesis</keyword>
<keyword evidence="15" id="KW-0328">Glycosyltransferase</keyword>
<dbReference type="PATRIC" id="fig|237258.4.peg.219"/>
<dbReference type="RefSeq" id="WP_069799137.1">
    <property type="nucleotide sequence ID" value="NZ_CP034157.1"/>
</dbReference>
<keyword evidence="7 12" id="KW-0315">Glutamine amidotransferase</keyword>
<keyword evidence="8 12" id="KW-0368">Histidine biosynthesis</keyword>
<dbReference type="PANTHER" id="PTHR42701">
    <property type="entry name" value="IMIDAZOLE GLYCEROL PHOSPHATE SYNTHASE SUBUNIT HISH"/>
    <property type="match status" value="1"/>
</dbReference>
<comment type="pathway">
    <text evidence="2 12">Amino-acid biosynthesis; L-histidine biosynthesis; L-histidine from 5-phospho-alpha-D-ribose 1-diphosphate: step 5/9.</text>
</comment>
<keyword evidence="4 12" id="KW-0963">Cytoplasm</keyword>
<dbReference type="InterPro" id="IPR029062">
    <property type="entry name" value="Class_I_gatase-like"/>
</dbReference>
<accession>A0A1E5UD34</accession>
<comment type="subcellular location">
    <subcellularLocation>
        <location evidence="1 12">Cytoplasm</location>
    </subcellularLocation>
</comment>
<dbReference type="KEGG" id="cnr:EB819_05785"/>
<feature type="active site" evidence="12 13">
    <location>
        <position position="176"/>
    </location>
</feature>
<dbReference type="NCBIfam" id="TIGR01855">
    <property type="entry name" value="IMP_synth_hisH"/>
    <property type="match status" value="1"/>
</dbReference>
<dbReference type="CDD" id="cd01748">
    <property type="entry name" value="GATase1_IGP_Synthase"/>
    <property type="match status" value="1"/>
</dbReference>
<dbReference type="PROSITE" id="PS51273">
    <property type="entry name" value="GATASE_TYPE_1"/>
    <property type="match status" value="1"/>
</dbReference>
<dbReference type="GO" id="GO:0000107">
    <property type="term" value="F:imidazoleglycerol-phosphate synthase activity"/>
    <property type="evidence" value="ECO:0007669"/>
    <property type="project" value="UniProtKB-UniRule"/>
</dbReference>
<dbReference type="InterPro" id="IPR017926">
    <property type="entry name" value="GATASE"/>
</dbReference>
<dbReference type="EMBL" id="MKGI01000071">
    <property type="protein sequence ID" value="OEL10826.1"/>
    <property type="molecule type" value="Genomic_DNA"/>
</dbReference>
<dbReference type="GO" id="GO:0005737">
    <property type="term" value="C:cytoplasm"/>
    <property type="evidence" value="ECO:0007669"/>
    <property type="project" value="UniProtKB-SubCell"/>
</dbReference>
<evidence type="ECO:0000313" key="16">
    <source>
        <dbReference type="Proteomes" id="UP000095601"/>
    </source>
</evidence>
<comment type="catalytic activity">
    <reaction evidence="11 12">
        <text>L-glutamine + H2O = L-glutamate + NH4(+)</text>
        <dbReference type="Rhea" id="RHEA:15889"/>
        <dbReference type="ChEBI" id="CHEBI:15377"/>
        <dbReference type="ChEBI" id="CHEBI:28938"/>
        <dbReference type="ChEBI" id="CHEBI:29985"/>
        <dbReference type="ChEBI" id="CHEBI:58359"/>
        <dbReference type="EC" id="3.5.1.2"/>
    </reaction>
</comment>
<evidence type="ECO:0000256" key="10">
    <source>
        <dbReference type="ARBA" id="ARBA00047838"/>
    </source>
</evidence>
<dbReference type="Gene3D" id="3.40.50.880">
    <property type="match status" value="1"/>
</dbReference>
<feature type="active site" description="Nucleophile" evidence="12 13">
    <location>
        <position position="76"/>
    </location>
</feature>
<dbReference type="AlphaFoldDB" id="A0A1E5UD34"/>
<evidence type="ECO:0000256" key="4">
    <source>
        <dbReference type="ARBA" id="ARBA00022490"/>
    </source>
</evidence>
<dbReference type="PIRSF" id="PIRSF000495">
    <property type="entry name" value="Amidotransf_hisH"/>
    <property type="match status" value="1"/>
</dbReference>
<evidence type="ECO:0000256" key="7">
    <source>
        <dbReference type="ARBA" id="ARBA00022962"/>
    </source>
</evidence>
<evidence type="ECO:0000256" key="12">
    <source>
        <dbReference type="HAMAP-Rule" id="MF_00278"/>
    </source>
</evidence>
<feature type="domain" description="Glutamine amidotransferase" evidence="14">
    <location>
        <begin position="4"/>
        <end position="190"/>
    </location>
</feature>
<dbReference type="FunFam" id="3.40.50.880:FF:000009">
    <property type="entry name" value="Imidazole glycerol phosphate synthase subunit HisH"/>
    <property type="match status" value="1"/>
</dbReference>
<gene>
    <name evidence="12 15" type="primary">hisH</name>
    <name evidence="15" type="ORF">BHF72_0021</name>
</gene>
<evidence type="ECO:0000256" key="11">
    <source>
        <dbReference type="ARBA" id="ARBA00049534"/>
    </source>
</evidence>
<keyword evidence="15" id="KW-0808">Transferase</keyword>
<dbReference type="EC" id="3.5.1.2" evidence="12"/>
<dbReference type="GO" id="GO:0000105">
    <property type="term" value="P:L-histidine biosynthetic process"/>
    <property type="evidence" value="ECO:0007669"/>
    <property type="project" value="UniProtKB-UniRule"/>
</dbReference>
<dbReference type="EC" id="4.3.2.10" evidence="12"/>
<dbReference type="STRING" id="237258.SAMN04489756_10722"/>
<evidence type="ECO:0000256" key="1">
    <source>
        <dbReference type="ARBA" id="ARBA00004496"/>
    </source>
</evidence>
<dbReference type="GO" id="GO:0016829">
    <property type="term" value="F:lyase activity"/>
    <property type="evidence" value="ECO:0007669"/>
    <property type="project" value="UniProtKB-KW"/>
</dbReference>
<evidence type="ECO:0000256" key="6">
    <source>
        <dbReference type="ARBA" id="ARBA00022801"/>
    </source>
</evidence>
<protein>
    <recommendedName>
        <fullName evidence="12">Imidazole glycerol phosphate synthase subunit HisH</fullName>
        <ecNumber evidence="12">4.3.2.10</ecNumber>
    </recommendedName>
    <alternativeName>
        <fullName evidence="12">IGP synthase glutaminase subunit</fullName>
        <ecNumber evidence="12">3.5.1.2</ecNumber>
    </alternativeName>
    <alternativeName>
        <fullName evidence="12">IGP synthase subunit HisH</fullName>
    </alternativeName>
    <alternativeName>
        <fullName evidence="12">ImGP synthase subunit HisH</fullName>
        <shortName evidence="12">IGPS subunit HisH</shortName>
    </alternativeName>
</protein>
<sequence length="194" mass="21486">MIAIIDYDAGNVKSVQNALKKLGFEAVITSNIETIKNADKVIFPGVGEASSAMKKLQERGLDAIIPNLKQPVLGICLGMQLMCNASEEGNTKALGIFDCEVKLFPNSDIVPHMGWNNVSEMKGKLLENISEIDNFYFVHSYYAEIVESTTSVCNYITPFSATLEKDNFYAAQFHPEKSGDAGFKLLENFLNLRF</sequence>
<dbReference type="PANTHER" id="PTHR42701:SF1">
    <property type="entry name" value="IMIDAZOLE GLYCEROL PHOSPHATE SYNTHASE SUBUNIT HISH"/>
    <property type="match status" value="1"/>
</dbReference>
<comment type="catalytic activity">
    <reaction evidence="10 12">
        <text>5-[(5-phospho-1-deoxy-D-ribulos-1-ylimino)methylamino]-1-(5-phospho-beta-D-ribosyl)imidazole-4-carboxamide + L-glutamine = D-erythro-1-(imidazol-4-yl)glycerol 3-phosphate + 5-amino-1-(5-phospho-beta-D-ribosyl)imidazole-4-carboxamide + L-glutamate + H(+)</text>
        <dbReference type="Rhea" id="RHEA:24793"/>
        <dbReference type="ChEBI" id="CHEBI:15378"/>
        <dbReference type="ChEBI" id="CHEBI:29985"/>
        <dbReference type="ChEBI" id="CHEBI:58278"/>
        <dbReference type="ChEBI" id="CHEBI:58359"/>
        <dbReference type="ChEBI" id="CHEBI:58475"/>
        <dbReference type="ChEBI" id="CHEBI:58525"/>
        <dbReference type="EC" id="4.3.2.10"/>
    </reaction>
</comment>
<dbReference type="HAMAP" id="MF_00278">
    <property type="entry name" value="HisH"/>
    <property type="match status" value="1"/>
</dbReference>
<reference evidence="15 16" key="1">
    <citation type="submission" date="2016-09" db="EMBL/GenBank/DDBJ databases">
        <authorList>
            <person name="Capua I."/>
            <person name="De Benedictis P."/>
            <person name="Joannis T."/>
            <person name="Lombin L.H."/>
            <person name="Cattoli G."/>
        </authorList>
    </citation>
    <scope>NUCLEOTIDE SEQUENCE [LARGE SCALE GENOMIC DNA]</scope>
    <source>
        <strain evidence="15 16">NRS-1</strain>
    </source>
</reference>
<evidence type="ECO:0000256" key="13">
    <source>
        <dbReference type="PIRSR" id="PIRSR000495-1"/>
    </source>
</evidence>
<proteinExistence type="inferred from homology"/>
<dbReference type="GO" id="GO:0004359">
    <property type="term" value="F:glutaminase activity"/>
    <property type="evidence" value="ECO:0007669"/>
    <property type="project" value="UniProtKB-EC"/>
</dbReference>
<dbReference type="OrthoDB" id="9807137at2"/>
<evidence type="ECO:0000256" key="3">
    <source>
        <dbReference type="ARBA" id="ARBA00011152"/>
    </source>
</evidence>
<dbReference type="SUPFAM" id="SSF52317">
    <property type="entry name" value="Class I glutamine amidotransferase-like"/>
    <property type="match status" value="1"/>
</dbReference>
<evidence type="ECO:0000313" key="15">
    <source>
        <dbReference type="EMBL" id="OEL10826.1"/>
    </source>
</evidence>
<name>A0A1E5UD34_9FLAO</name>
<evidence type="ECO:0000256" key="9">
    <source>
        <dbReference type="ARBA" id="ARBA00023239"/>
    </source>
</evidence>
<comment type="caution">
    <text evidence="15">The sequence shown here is derived from an EMBL/GenBank/DDBJ whole genome shotgun (WGS) entry which is preliminary data.</text>
</comment>
<dbReference type="Proteomes" id="UP000095601">
    <property type="component" value="Unassembled WGS sequence"/>
</dbReference>
<feature type="active site" evidence="12 13">
    <location>
        <position position="174"/>
    </location>
</feature>
<evidence type="ECO:0000256" key="5">
    <source>
        <dbReference type="ARBA" id="ARBA00022605"/>
    </source>
</evidence>
<keyword evidence="16" id="KW-1185">Reference proteome</keyword>
<dbReference type="Pfam" id="PF00117">
    <property type="entry name" value="GATase"/>
    <property type="match status" value="1"/>
</dbReference>
<keyword evidence="9 12" id="KW-0456">Lyase</keyword>
<evidence type="ECO:0000256" key="8">
    <source>
        <dbReference type="ARBA" id="ARBA00023102"/>
    </source>
</evidence>
<evidence type="ECO:0000256" key="2">
    <source>
        <dbReference type="ARBA" id="ARBA00005091"/>
    </source>
</evidence>
<comment type="subunit">
    <text evidence="3 12">Heterodimer of HisH and HisF.</text>
</comment>
<organism evidence="15 16">
    <name type="scientific">Cloacibacterium normanense</name>
    <dbReference type="NCBI Taxonomy" id="237258"/>
    <lineage>
        <taxon>Bacteria</taxon>
        <taxon>Pseudomonadati</taxon>
        <taxon>Bacteroidota</taxon>
        <taxon>Flavobacteriia</taxon>
        <taxon>Flavobacteriales</taxon>
        <taxon>Weeksellaceae</taxon>
    </lineage>
</organism>
<evidence type="ECO:0000259" key="14">
    <source>
        <dbReference type="Pfam" id="PF00117"/>
    </source>
</evidence>
<dbReference type="UniPathway" id="UPA00031">
    <property type="reaction ID" value="UER00010"/>
</dbReference>
<dbReference type="InterPro" id="IPR010139">
    <property type="entry name" value="Imidazole-glycPsynth_HisH"/>
</dbReference>